<dbReference type="PROSITE" id="PS50297">
    <property type="entry name" value="ANK_REP_REGION"/>
    <property type="match status" value="1"/>
</dbReference>
<proteinExistence type="inferred from homology"/>
<keyword evidence="2" id="KW-0132">Cell division</keyword>
<evidence type="ECO:0000256" key="1">
    <source>
        <dbReference type="ARBA" id="ARBA00007597"/>
    </source>
</evidence>
<dbReference type="SMART" id="SM00248">
    <property type="entry name" value="ANK"/>
    <property type="match status" value="3"/>
</dbReference>
<evidence type="ECO:0000313" key="7">
    <source>
        <dbReference type="Proteomes" id="UP000095283"/>
    </source>
</evidence>
<dbReference type="Proteomes" id="UP000095283">
    <property type="component" value="Unplaced"/>
</dbReference>
<evidence type="ECO:0000256" key="5">
    <source>
        <dbReference type="PROSITE-ProRule" id="PRU00023"/>
    </source>
</evidence>
<dbReference type="InterPro" id="IPR002110">
    <property type="entry name" value="Ankyrin_rpt"/>
</dbReference>
<evidence type="ECO:0000259" key="6">
    <source>
        <dbReference type="Pfam" id="PF24567"/>
    </source>
</evidence>
<feature type="domain" description="ANKLE2 third alpha/beta" evidence="6">
    <location>
        <begin position="260"/>
        <end position="355"/>
    </location>
</feature>
<dbReference type="PANTHER" id="PTHR12349:SF4">
    <property type="entry name" value="ANKYRIN REPEAT AND LEM DOMAIN-CONTAINING PROTEIN 2"/>
    <property type="match status" value="1"/>
</dbReference>
<dbReference type="Pfam" id="PF24567">
    <property type="entry name" value="ANKLE2_3rd"/>
    <property type="match status" value="1"/>
</dbReference>
<keyword evidence="3 5" id="KW-0040">ANK repeat</keyword>
<feature type="repeat" description="ANK" evidence="5">
    <location>
        <begin position="195"/>
        <end position="217"/>
    </location>
</feature>
<evidence type="ECO:0000313" key="8">
    <source>
        <dbReference type="WBParaSite" id="Hba_13421"/>
    </source>
</evidence>
<evidence type="ECO:0000256" key="4">
    <source>
        <dbReference type="ARBA" id="ARBA00023306"/>
    </source>
</evidence>
<dbReference type="GO" id="GO:0051721">
    <property type="term" value="F:protein phosphatase 2A binding"/>
    <property type="evidence" value="ECO:0007669"/>
    <property type="project" value="TreeGrafter"/>
</dbReference>
<dbReference type="SUPFAM" id="SSF48403">
    <property type="entry name" value="Ankyrin repeat"/>
    <property type="match status" value="1"/>
</dbReference>
<protein>
    <submittedName>
        <fullName evidence="8">ANK_REP_REGION domain-containing protein</fullName>
    </submittedName>
</protein>
<dbReference type="InterPro" id="IPR056237">
    <property type="entry name" value="ANKLE2_3rd"/>
</dbReference>
<dbReference type="Pfam" id="PF12796">
    <property type="entry name" value="Ank_2"/>
    <property type="match status" value="1"/>
</dbReference>
<comment type="similarity">
    <text evidence="1">Belongs to the ANKLE2 family.</text>
</comment>
<dbReference type="InterPro" id="IPR036770">
    <property type="entry name" value="Ankyrin_rpt-contain_sf"/>
</dbReference>
<dbReference type="GO" id="GO:0005783">
    <property type="term" value="C:endoplasmic reticulum"/>
    <property type="evidence" value="ECO:0007669"/>
    <property type="project" value="TreeGrafter"/>
</dbReference>
<dbReference type="GO" id="GO:0051301">
    <property type="term" value="P:cell division"/>
    <property type="evidence" value="ECO:0007669"/>
    <property type="project" value="UniProtKB-KW"/>
</dbReference>
<keyword evidence="7" id="KW-1185">Reference proteome</keyword>
<evidence type="ECO:0000256" key="3">
    <source>
        <dbReference type="ARBA" id="ARBA00023043"/>
    </source>
</evidence>
<name>A0A1I7X7Q2_HETBA</name>
<dbReference type="AlphaFoldDB" id="A0A1I7X7Q2"/>
<dbReference type="WBParaSite" id="Hba_13421">
    <property type="protein sequence ID" value="Hba_13421"/>
    <property type="gene ID" value="Hba_13421"/>
</dbReference>
<reference evidence="8" key="1">
    <citation type="submission" date="2016-11" db="UniProtKB">
        <authorList>
            <consortium name="WormBaseParasite"/>
        </authorList>
    </citation>
    <scope>IDENTIFICATION</scope>
</reference>
<sequence>MDEHTGSYFFAAYDPSNIANSPRTVYSFKEVIEYTSTPKAKSIGVRFKRFDTPKKVLEFYNSGNNITTDNSGLPTSIQSVEPSIPHPSVPQSQMNPLKSAIEKGNINVFSSMVKSNPRYLVNTDSDTAAVVAAGCHYNALHIAAKNGMLEVASNILETISSINFLIKLYGTDEDDVRPRREIILASYLNTPEKGFCETPLHFAAKFGHLDIVKLLVRQPLLQKNITNKHGETAQIVACSRYSGKDKASRKVEMEVVLSGFYVALYRPRDNCSTAEIIISEAYPCEHLSKNVLIDSPLLPKYSLAACAGPFGSKERAEKFYQEWSMSQKDIKLSDMDKGYERVGRDLCGGKIPWVESWCFLDNLIDICSKEGLSLFNLFLHQAKFKKNKRSDDNVRQRLQFDDEDSDEDELKNTLELSKNEIDEEIFEDALTTLDDSMSSFTGHFAGLSLKSPINARYFFNITQQLFY</sequence>
<dbReference type="PANTHER" id="PTHR12349">
    <property type="entry name" value="ANKYRIN REPEAT AND LEM DOMAIN-CONTAINING PROTEIN 2"/>
    <property type="match status" value="1"/>
</dbReference>
<dbReference type="PROSITE" id="PS50088">
    <property type="entry name" value="ANK_REPEAT"/>
    <property type="match status" value="1"/>
</dbReference>
<keyword evidence="4" id="KW-0131">Cell cycle</keyword>
<accession>A0A1I7X7Q2</accession>
<organism evidence="7 8">
    <name type="scientific">Heterorhabditis bacteriophora</name>
    <name type="common">Entomopathogenic nematode worm</name>
    <dbReference type="NCBI Taxonomy" id="37862"/>
    <lineage>
        <taxon>Eukaryota</taxon>
        <taxon>Metazoa</taxon>
        <taxon>Ecdysozoa</taxon>
        <taxon>Nematoda</taxon>
        <taxon>Chromadorea</taxon>
        <taxon>Rhabditida</taxon>
        <taxon>Rhabditina</taxon>
        <taxon>Rhabditomorpha</taxon>
        <taxon>Strongyloidea</taxon>
        <taxon>Heterorhabditidae</taxon>
        <taxon>Heterorhabditis</taxon>
    </lineage>
</organism>
<dbReference type="Gene3D" id="1.25.40.20">
    <property type="entry name" value="Ankyrin repeat-containing domain"/>
    <property type="match status" value="1"/>
</dbReference>
<evidence type="ECO:0000256" key="2">
    <source>
        <dbReference type="ARBA" id="ARBA00022618"/>
    </source>
</evidence>